<reference evidence="3" key="1">
    <citation type="submission" date="2016-10" db="EMBL/GenBank/DDBJ databases">
        <authorList>
            <person name="Benchimol M."/>
            <person name="Almeida L.G."/>
            <person name="Vasconcelos A.T."/>
            <person name="Perreira-Neves A."/>
            <person name="Rosa I.A."/>
            <person name="Tasca T."/>
            <person name="Bogo M.R."/>
            <person name="de Souza W."/>
        </authorList>
    </citation>
    <scope>NUCLEOTIDE SEQUENCE [LARGE SCALE GENOMIC DNA]</scope>
    <source>
        <strain evidence="3">K</strain>
    </source>
</reference>
<dbReference type="InterPro" id="IPR053139">
    <property type="entry name" value="Surface_bspA-like"/>
</dbReference>
<keyword evidence="1" id="KW-0175">Coiled coil</keyword>
<comment type="caution">
    <text evidence="3">The sequence shown here is derived from an EMBL/GenBank/DDBJ whole genome shotgun (WGS) entry which is preliminary data.</text>
</comment>
<dbReference type="RefSeq" id="XP_068348803.1">
    <property type="nucleotide sequence ID" value="XM_068511905.1"/>
</dbReference>
<feature type="coiled-coil region" evidence="1">
    <location>
        <begin position="289"/>
        <end position="316"/>
    </location>
</feature>
<dbReference type="InterPro" id="IPR032675">
    <property type="entry name" value="LRR_dom_sf"/>
</dbReference>
<dbReference type="GeneID" id="94846609"/>
<gene>
    <name evidence="3" type="ORF">TRFO_38204</name>
</gene>
<dbReference type="InterPro" id="IPR011990">
    <property type="entry name" value="TPR-like_helical_dom_sf"/>
</dbReference>
<dbReference type="OrthoDB" id="1421090at2759"/>
<evidence type="ECO:0000256" key="2">
    <source>
        <dbReference type="SAM" id="MobiDB-lite"/>
    </source>
</evidence>
<dbReference type="Pfam" id="PF13306">
    <property type="entry name" value="LRR_5"/>
    <property type="match status" value="2"/>
</dbReference>
<protein>
    <recommendedName>
        <fullName evidence="5">Leucine Rich Repeat family protein</fullName>
    </recommendedName>
</protein>
<feature type="compositionally biased region" description="Basic and acidic residues" evidence="2">
    <location>
        <begin position="376"/>
        <end position="386"/>
    </location>
</feature>
<sequence>MMLTSITKSDAKLEFLSPFGNWHVSRKNFSAISDRFRLVFENGDTDPDSPPFFAFPTISVFGYSGKTTALIKAFTRHPNSTLPNLAGTNPNTPLSTPRSTKSGTPRTPQASPSPRLLPRSAAPSVASSVAESTFLMDKEVLDFDKNNVVGFYQFCCIWGIKRARSVAAKYILDTFEVEDMVKIYEDFYSKGTEAPEIESFFTSNFRSLLNFFAELPPVLLDRIFNKCKFEPGDDDLLVEYSLTLPNQKRSSVLRYCNMCNCSLHSLMRFSQGGFVATQLEDLMDVREKLFKALWELKDAKDEIEKVKKDSDMYLRDIQRLLLNEHGYPEFDLLMAEREKKIEIDELINRDDLLQSAVDLRIPEALFERAKEIETGRSVEAENERMLQKSPTPRSRSPGRSPSRTSQRTPRKGSPLNSPLRSPRSPRATTPEEEELTVQAYEELLETHNEQSDELLAARFLELTRLRNKNVLIPLLNKFVKESDRPRFLLAAYQVSQLDSRTVTVPVGEKCLKKAADSGLRQAERAYAERLARGKERLRRRAAKFISRKSEEYNDGEFDFALGTCRLFGIGLRKCATRAMEHFLKAAKAGFNVANLVLAATAKTARERSNYFGDFVSGGRRIEPRTYFVCRTVLGLFDEISVRLEGLEEPLLELVTYLVTEAIDPEATEFLFRRSPDLLRKLQRRALPKFDPEELEEILDTLRKTPTLKIALPDEANSNVAGDAASAMSINVIKERQFAENESDELEFVRLPEYIKSVGDRSFEKCRTLRAIALENGPIEIGAYAFAKCSTLRAIFMPPSIARIGEACFRKCKDMVRIALPPNIREIPNRTFAFCEKLREVELPSLIDQSTKQQSENDEEMVDLNEFMKSENKKFTIGVDAFEGCKALEICPLNNDVGSLGDGAFQFCDSLKIVIIPKSIGHVPSRAFRYCGQLRAVLIEDGVTRIDNDAFHGCKELGFVSIPRSGFEKIGPDAFTDCPRLHSVTLPRGCKVHRRAFDEDVAIEHFEDREEGDIGEEEEEETE</sequence>
<dbReference type="SUPFAM" id="SSF52058">
    <property type="entry name" value="L domain-like"/>
    <property type="match status" value="1"/>
</dbReference>
<dbReference type="PANTHER" id="PTHR45661">
    <property type="entry name" value="SURFACE ANTIGEN"/>
    <property type="match status" value="1"/>
</dbReference>
<evidence type="ECO:0000313" key="4">
    <source>
        <dbReference type="Proteomes" id="UP000179807"/>
    </source>
</evidence>
<organism evidence="3 4">
    <name type="scientific">Tritrichomonas foetus</name>
    <dbReference type="NCBI Taxonomy" id="1144522"/>
    <lineage>
        <taxon>Eukaryota</taxon>
        <taxon>Metamonada</taxon>
        <taxon>Parabasalia</taxon>
        <taxon>Tritrichomonadida</taxon>
        <taxon>Tritrichomonadidae</taxon>
        <taxon>Tritrichomonas</taxon>
    </lineage>
</organism>
<accession>A0A1J4J902</accession>
<proteinExistence type="predicted"/>
<feature type="region of interest" description="Disordered" evidence="2">
    <location>
        <begin position="81"/>
        <end position="121"/>
    </location>
</feature>
<dbReference type="Gene3D" id="3.80.10.10">
    <property type="entry name" value="Ribonuclease Inhibitor"/>
    <property type="match status" value="2"/>
</dbReference>
<dbReference type="VEuPathDB" id="TrichDB:TRFO_38204"/>
<feature type="compositionally biased region" description="Polar residues" evidence="2">
    <location>
        <begin position="81"/>
        <end position="112"/>
    </location>
</feature>
<feature type="region of interest" description="Disordered" evidence="2">
    <location>
        <begin position="376"/>
        <end position="434"/>
    </location>
</feature>
<evidence type="ECO:0008006" key="5">
    <source>
        <dbReference type="Google" id="ProtNLM"/>
    </source>
</evidence>
<evidence type="ECO:0000313" key="3">
    <source>
        <dbReference type="EMBL" id="OHS95666.1"/>
    </source>
</evidence>
<dbReference type="SUPFAM" id="SSF81901">
    <property type="entry name" value="HCP-like"/>
    <property type="match status" value="1"/>
</dbReference>
<dbReference type="PANTHER" id="PTHR45661:SF3">
    <property type="entry name" value="IG-LIKE DOMAIN-CONTAINING PROTEIN"/>
    <property type="match status" value="1"/>
</dbReference>
<evidence type="ECO:0000256" key="1">
    <source>
        <dbReference type="SAM" id="Coils"/>
    </source>
</evidence>
<keyword evidence="4" id="KW-1185">Reference proteome</keyword>
<dbReference type="InterPro" id="IPR026906">
    <property type="entry name" value="LRR_5"/>
</dbReference>
<dbReference type="AlphaFoldDB" id="A0A1J4J902"/>
<name>A0A1J4J902_9EUKA</name>
<dbReference type="EMBL" id="MLAK01001229">
    <property type="protein sequence ID" value="OHS95666.1"/>
    <property type="molecule type" value="Genomic_DNA"/>
</dbReference>
<feature type="compositionally biased region" description="Low complexity" evidence="2">
    <location>
        <begin position="389"/>
        <end position="426"/>
    </location>
</feature>
<dbReference type="Gene3D" id="1.25.40.10">
    <property type="entry name" value="Tetratricopeptide repeat domain"/>
    <property type="match status" value="1"/>
</dbReference>
<dbReference type="Proteomes" id="UP000179807">
    <property type="component" value="Unassembled WGS sequence"/>
</dbReference>